<dbReference type="SUPFAM" id="SSF53098">
    <property type="entry name" value="Ribonuclease H-like"/>
    <property type="match status" value="1"/>
</dbReference>
<organism evidence="2">
    <name type="scientific">marine metagenome</name>
    <dbReference type="NCBI Taxonomy" id="408172"/>
    <lineage>
        <taxon>unclassified sequences</taxon>
        <taxon>metagenomes</taxon>
        <taxon>ecological metagenomes</taxon>
    </lineage>
</organism>
<name>A0A382WHA3_9ZZZZ</name>
<proteinExistence type="predicted"/>
<accession>A0A382WHA3</accession>
<dbReference type="InterPro" id="IPR012337">
    <property type="entry name" value="RNaseH-like_sf"/>
</dbReference>
<dbReference type="AlphaFoldDB" id="A0A382WHA3"/>
<sequence>IIYQEAPEALPKDMFKSIKREIAKRILSERHEKWWTVSTCFNEIDTLRDKYTNENDQEKLKFLDELNDYVMSIQKKYENA</sequence>
<dbReference type="InterPro" id="IPR058561">
    <property type="entry name" value="Exonuc_1_C"/>
</dbReference>
<evidence type="ECO:0000259" key="1">
    <source>
        <dbReference type="PROSITE" id="PS51785"/>
    </source>
</evidence>
<reference evidence="2" key="1">
    <citation type="submission" date="2018-05" db="EMBL/GenBank/DDBJ databases">
        <authorList>
            <person name="Lanie J.A."/>
            <person name="Ng W.-L."/>
            <person name="Kazmierczak K.M."/>
            <person name="Andrzejewski T.M."/>
            <person name="Davidsen T.M."/>
            <person name="Wayne K.J."/>
            <person name="Tettelin H."/>
            <person name="Glass J.I."/>
            <person name="Rusch D."/>
            <person name="Podicherti R."/>
            <person name="Tsui H.-C.T."/>
            <person name="Winkler M.E."/>
        </authorList>
    </citation>
    <scope>NUCLEOTIDE SEQUENCE</scope>
</reference>
<protein>
    <recommendedName>
        <fullName evidence="1">ExoI C-terminal domain-containing protein</fullName>
    </recommendedName>
</protein>
<gene>
    <name evidence="2" type="ORF">METZ01_LOCUS411081</name>
</gene>
<evidence type="ECO:0000313" key="2">
    <source>
        <dbReference type="EMBL" id="SVD58227.1"/>
    </source>
</evidence>
<feature type="non-terminal residue" evidence="2">
    <location>
        <position position="1"/>
    </location>
</feature>
<dbReference type="EMBL" id="UINC01159890">
    <property type="protein sequence ID" value="SVD58227.1"/>
    <property type="molecule type" value="Genomic_DNA"/>
</dbReference>
<feature type="domain" description="ExoI C-terminal" evidence="1">
    <location>
        <begin position="1"/>
        <end position="74"/>
    </location>
</feature>
<dbReference type="PROSITE" id="PS51785">
    <property type="entry name" value="EXOI_C"/>
    <property type="match status" value="1"/>
</dbReference>